<accession>M7B506</accession>
<dbReference type="SUPFAM" id="SSF49899">
    <property type="entry name" value="Concanavalin A-like lectins/glucanases"/>
    <property type="match status" value="1"/>
</dbReference>
<dbReference type="GO" id="GO:0030246">
    <property type="term" value="F:carbohydrate binding"/>
    <property type="evidence" value="ECO:0007669"/>
    <property type="project" value="UniProtKB-UniRule"/>
</dbReference>
<name>M7B506_CHEMY</name>
<dbReference type="PANTHER" id="PTHR11346:SF21">
    <property type="entry name" value="GRIFIN"/>
    <property type="match status" value="1"/>
</dbReference>
<keyword evidence="5" id="KW-1185">Reference proteome</keyword>
<dbReference type="AlphaFoldDB" id="M7B506"/>
<feature type="domain" description="Galectin" evidence="3">
    <location>
        <begin position="99"/>
        <end position="244"/>
    </location>
</feature>
<dbReference type="Proteomes" id="UP000031443">
    <property type="component" value="Unassembled WGS sequence"/>
</dbReference>
<dbReference type="STRING" id="8469.M7B506"/>
<evidence type="ECO:0000256" key="1">
    <source>
        <dbReference type="ARBA" id="ARBA00022734"/>
    </source>
</evidence>
<evidence type="ECO:0000313" key="4">
    <source>
        <dbReference type="EMBL" id="EMP30605.1"/>
    </source>
</evidence>
<protein>
    <recommendedName>
        <fullName evidence="2">Galectin</fullName>
    </recommendedName>
</protein>
<reference evidence="5" key="1">
    <citation type="journal article" date="2013" name="Nat. Genet.">
        <title>The draft genomes of soft-shell turtle and green sea turtle yield insights into the development and evolution of the turtle-specific body plan.</title>
        <authorList>
            <person name="Wang Z."/>
            <person name="Pascual-Anaya J."/>
            <person name="Zadissa A."/>
            <person name="Li W."/>
            <person name="Niimura Y."/>
            <person name="Huang Z."/>
            <person name="Li C."/>
            <person name="White S."/>
            <person name="Xiong Z."/>
            <person name="Fang D."/>
            <person name="Wang B."/>
            <person name="Ming Y."/>
            <person name="Chen Y."/>
            <person name="Zheng Y."/>
            <person name="Kuraku S."/>
            <person name="Pignatelli M."/>
            <person name="Herrero J."/>
            <person name="Beal K."/>
            <person name="Nozawa M."/>
            <person name="Li Q."/>
            <person name="Wang J."/>
            <person name="Zhang H."/>
            <person name="Yu L."/>
            <person name="Shigenobu S."/>
            <person name="Wang J."/>
            <person name="Liu J."/>
            <person name="Flicek P."/>
            <person name="Searle S."/>
            <person name="Wang J."/>
            <person name="Kuratani S."/>
            <person name="Yin Y."/>
            <person name="Aken B."/>
            <person name="Zhang G."/>
            <person name="Irie N."/>
        </authorList>
    </citation>
    <scope>NUCLEOTIDE SEQUENCE [LARGE SCALE GENOMIC DNA]</scope>
</reference>
<dbReference type="FunFam" id="2.60.120.200:FF:000021">
    <property type="entry name" value="Galectin"/>
    <property type="match status" value="1"/>
</dbReference>
<dbReference type="InterPro" id="IPR013320">
    <property type="entry name" value="ConA-like_dom_sf"/>
</dbReference>
<dbReference type="Gene3D" id="2.60.120.200">
    <property type="match status" value="1"/>
</dbReference>
<dbReference type="eggNOG" id="KOG3587">
    <property type="taxonomic scope" value="Eukaryota"/>
</dbReference>
<evidence type="ECO:0000259" key="3">
    <source>
        <dbReference type="PROSITE" id="PS51304"/>
    </source>
</evidence>
<dbReference type="Pfam" id="PF00337">
    <property type="entry name" value="Gal-bind_lectin"/>
    <property type="match status" value="1"/>
</dbReference>
<dbReference type="SMART" id="SM00908">
    <property type="entry name" value="Gal-bind_lectin"/>
    <property type="match status" value="1"/>
</dbReference>
<organism evidence="4 5">
    <name type="scientific">Chelonia mydas</name>
    <name type="common">Green sea-turtle</name>
    <name type="synonym">Chelonia agassizi</name>
    <dbReference type="NCBI Taxonomy" id="8469"/>
    <lineage>
        <taxon>Eukaryota</taxon>
        <taxon>Metazoa</taxon>
        <taxon>Chordata</taxon>
        <taxon>Craniata</taxon>
        <taxon>Vertebrata</taxon>
        <taxon>Euteleostomi</taxon>
        <taxon>Archelosauria</taxon>
        <taxon>Testudinata</taxon>
        <taxon>Testudines</taxon>
        <taxon>Cryptodira</taxon>
        <taxon>Durocryptodira</taxon>
        <taxon>Americhelydia</taxon>
        <taxon>Chelonioidea</taxon>
        <taxon>Cheloniidae</taxon>
        <taxon>Chelonia</taxon>
    </lineage>
</organism>
<sequence length="249" mass="28305">MSDPYKPLQGTPSPLTGPDPAIPLGLILHGLVPYGAIYTCIKYYCSDAIACYRYVAQVEMIIQTCIYHDLFRYDPAALKGHFWAQPTIQDYLPLICPKAKPHILVSMQEAGHITHSSRLPSEQQKPFLPLNLSHNVGPAGQFEINFLCNAGDQIAFHFNPRFSDSKIICNSFLSSRWGPEEVTDTFPLKAKEPFQIEIYSDPDYFHVSIDENKILQYKHRQKQLSAITKLQVVNDVRISSMEITKRSLY</sequence>
<dbReference type="EMBL" id="KB548907">
    <property type="protein sequence ID" value="EMP30605.1"/>
    <property type="molecule type" value="Genomic_DNA"/>
</dbReference>
<dbReference type="PROSITE" id="PS51304">
    <property type="entry name" value="GALECTIN"/>
    <property type="match status" value="1"/>
</dbReference>
<evidence type="ECO:0000313" key="5">
    <source>
        <dbReference type="Proteomes" id="UP000031443"/>
    </source>
</evidence>
<evidence type="ECO:0000256" key="2">
    <source>
        <dbReference type="RuleBase" id="RU102079"/>
    </source>
</evidence>
<dbReference type="PANTHER" id="PTHR11346">
    <property type="entry name" value="GALECTIN"/>
    <property type="match status" value="1"/>
</dbReference>
<dbReference type="SMART" id="SM00276">
    <property type="entry name" value="GLECT"/>
    <property type="match status" value="1"/>
</dbReference>
<dbReference type="InterPro" id="IPR044156">
    <property type="entry name" value="Galectin-like"/>
</dbReference>
<dbReference type="CDD" id="cd00070">
    <property type="entry name" value="GLECT"/>
    <property type="match status" value="1"/>
</dbReference>
<gene>
    <name evidence="4" type="ORF">UY3_12235</name>
</gene>
<dbReference type="InterPro" id="IPR001079">
    <property type="entry name" value="Galectin_CRD"/>
</dbReference>
<proteinExistence type="predicted"/>
<keyword evidence="1 2" id="KW-0430">Lectin</keyword>